<sequence length="200" mass="23074">MNTLITISEQTIGQETVQTVNARELCAFLEVGKDFSTWITNRINQYEFVENQDFVCSPILGSKGRGGHNRKEYHLTLDMAKELAMVERNEKGREARQYFIECERKAKQPLDLVSALQNPLTIRQLLLPIDNVAEVFIYANQVLQKHFYFTADRLPTQSFFRKLKTLTHCMRVAYSDFVGCSYAIQYPHGESVTTDCEPCF</sequence>
<reference evidence="3" key="1">
    <citation type="journal article" date="2011" name="PLoS Genet.">
        <title>Parallel evolution of a type IV secretion system in radiating lineages of the host-restricted bacterial pathogen Bartonella.</title>
        <authorList>
            <person name="Engel P."/>
            <person name="Salzburger W."/>
            <person name="Liesch M."/>
            <person name="Chang C.C."/>
            <person name="Maruyama S."/>
            <person name="Lanz C."/>
            <person name="Calteau A."/>
            <person name="Lajus A."/>
            <person name="Medigue C."/>
            <person name="Schuster S.C."/>
            <person name="Dehio C."/>
        </authorList>
    </citation>
    <scope>NUCLEOTIDE SEQUENCE</scope>
    <source>
        <strain evidence="3">R1</strain>
    </source>
</reference>
<evidence type="ECO:0000259" key="1">
    <source>
        <dbReference type="Pfam" id="PF08346"/>
    </source>
</evidence>
<evidence type="ECO:0000313" key="2">
    <source>
        <dbReference type="EMBL" id="AQX30802.1"/>
    </source>
</evidence>
<feature type="domain" description="AntA/AntB antirepressor" evidence="1">
    <location>
        <begin position="20"/>
        <end position="89"/>
    </location>
</feature>
<dbReference type="PANTHER" id="PTHR36180">
    <property type="entry name" value="DNA-BINDING PROTEIN-RELATED-RELATED"/>
    <property type="match status" value="1"/>
</dbReference>
<dbReference type="PANTHER" id="PTHR36180:SF1">
    <property type="entry name" value="ANTA_ANTB ANTIREPRESSOR DOMAIN-CONTAINING PROTEIN"/>
    <property type="match status" value="1"/>
</dbReference>
<organism evidence="3">
    <name type="scientific">Bartonella schoenbuchensis (strain DSM 13525 / NCTC 13165 / R1)</name>
    <dbReference type="NCBI Taxonomy" id="687861"/>
    <lineage>
        <taxon>Bacteria</taxon>
        <taxon>Pseudomonadati</taxon>
        <taxon>Pseudomonadota</taxon>
        <taxon>Alphaproteobacteria</taxon>
        <taxon>Hyphomicrobiales</taxon>
        <taxon>Bartonellaceae</taxon>
        <taxon>Bartonella</taxon>
    </lineage>
</organism>
<evidence type="ECO:0000313" key="4">
    <source>
        <dbReference type="Proteomes" id="UP000190811"/>
    </source>
</evidence>
<proteinExistence type="predicted"/>
<evidence type="ECO:0000313" key="3">
    <source>
        <dbReference type="EMBL" id="CBI82335.1"/>
    </source>
</evidence>
<accession>E6YZP7</accession>
<dbReference type="Pfam" id="PF08346">
    <property type="entry name" value="AntA"/>
    <property type="match status" value="1"/>
</dbReference>
<gene>
    <name evidence="3" type="ORF">B11C_40190</name>
    <name evidence="2" type="ORF">BscR1v2_008700</name>
</gene>
<dbReference type="STRING" id="687861.BscR1v2_008700"/>
<reference evidence="2" key="3">
    <citation type="submission" date="2017-02" db="EMBL/GenBank/DDBJ databases">
        <title>Evolutionary dynamics of pathoadaptation revealed by three independent acquisitions of the VirB/D4 type IV secretion system in Bartonella.</title>
        <authorList>
            <person name="Harms A."/>
            <person name="Segers F.H.I.D."/>
            <person name="Quebatte M."/>
            <person name="Mistl C."/>
            <person name="Manfredi P."/>
            <person name="Koerner J."/>
            <person name="Chomel B."/>
            <person name="Kosoy M."/>
            <person name="Maruyama S."/>
            <person name="Engel P."/>
            <person name="Dehio C."/>
        </authorList>
    </citation>
    <scope>NUCLEOTIDE SEQUENCE [LARGE SCALE GENOMIC DNA]</scope>
    <source>
        <strain evidence="2">R1</strain>
    </source>
</reference>
<name>E6YZP7_BARSR</name>
<reference evidence="4" key="2">
    <citation type="journal article" date="2017" name="Genome Biol. Evol.">
        <title>Evolutionary Dynamics of Pathoadaptation Revealed by Three Independent Acquisitions of the VirB/D4 Type IV Secretion System in Bartonella.</title>
        <authorList>
            <person name="Harms A."/>
            <person name="Segers F.H."/>
            <person name="Quebatte M."/>
            <person name="Mistl C."/>
            <person name="Manfredi P."/>
            <person name="Korner J."/>
            <person name="Chomel B.B."/>
            <person name="Kosoy M."/>
            <person name="Maruyama S."/>
            <person name="Engel P."/>
            <person name="Dehio C."/>
        </authorList>
    </citation>
    <scope>NUCLEOTIDE SEQUENCE [LARGE SCALE GENOMIC DNA]</scope>
    <source>
        <strain evidence="4">R1</strain>
    </source>
</reference>
<dbReference type="RefSeq" id="WP_078689828.1">
    <property type="nucleotide sequence ID" value="NZ_CP019789.1"/>
</dbReference>
<dbReference type="AlphaFoldDB" id="E6YZP7"/>
<dbReference type="InterPro" id="IPR013557">
    <property type="entry name" value="AntA/B_antirep"/>
</dbReference>
<dbReference type="EMBL" id="CP019789">
    <property type="protein sequence ID" value="AQX30802.1"/>
    <property type="molecule type" value="Genomic_DNA"/>
</dbReference>
<protein>
    <submittedName>
        <fullName evidence="2 3">Anti-repressor protein</fullName>
    </submittedName>
</protein>
<dbReference type="EMBL" id="FN645509">
    <property type="protein sequence ID" value="CBI82335.1"/>
    <property type="molecule type" value="Genomic_DNA"/>
</dbReference>
<dbReference type="Proteomes" id="UP000190811">
    <property type="component" value="Chromosome"/>
</dbReference>